<evidence type="ECO:0000313" key="3">
    <source>
        <dbReference type="Proteomes" id="UP000261520"/>
    </source>
</evidence>
<dbReference type="InterPro" id="IPR001810">
    <property type="entry name" value="F-box_dom"/>
</dbReference>
<feature type="domain" description="F-box" evidence="1">
    <location>
        <begin position="9"/>
        <end position="44"/>
    </location>
</feature>
<dbReference type="Pfam" id="PF12937">
    <property type="entry name" value="F-box-like"/>
    <property type="match status" value="1"/>
</dbReference>
<evidence type="ECO:0000313" key="2">
    <source>
        <dbReference type="Ensembl" id="ENSPMGP00000027612.1"/>
    </source>
</evidence>
<name>A0A3B4BCW1_9GOBI</name>
<proteinExistence type="predicted"/>
<reference evidence="2" key="2">
    <citation type="submission" date="2025-09" db="UniProtKB">
        <authorList>
            <consortium name="Ensembl"/>
        </authorList>
    </citation>
    <scope>IDENTIFICATION</scope>
</reference>
<dbReference type="SUPFAM" id="SSF81383">
    <property type="entry name" value="F-box domain"/>
    <property type="match status" value="1"/>
</dbReference>
<organism evidence="2 3">
    <name type="scientific">Periophthalmus magnuspinnatus</name>
    <dbReference type="NCBI Taxonomy" id="409849"/>
    <lineage>
        <taxon>Eukaryota</taxon>
        <taxon>Metazoa</taxon>
        <taxon>Chordata</taxon>
        <taxon>Craniata</taxon>
        <taxon>Vertebrata</taxon>
        <taxon>Euteleostomi</taxon>
        <taxon>Actinopterygii</taxon>
        <taxon>Neopterygii</taxon>
        <taxon>Teleostei</taxon>
        <taxon>Neoteleostei</taxon>
        <taxon>Acanthomorphata</taxon>
        <taxon>Gobiaria</taxon>
        <taxon>Gobiiformes</taxon>
        <taxon>Gobioidei</taxon>
        <taxon>Gobiidae</taxon>
        <taxon>Oxudercinae</taxon>
        <taxon>Periophthalmus</taxon>
    </lineage>
</organism>
<reference evidence="2" key="1">
    <citation type="submission" date="2025-08" db="UniProtKB">
        <authorList>
            <consortium name="Ensembl"/>
        </authorList>
    </citation>
    <scope>IDENTIFICATION</scope>
</reference>
<accession>A0A3B4BCW1</accession>
<sequence length="59" mass="6795">MAIIHFQACLAIFQFLCIRDWLSCAEVCSSWRDLIQSSALWSQVSNLVIGLTFYVVFHI</sequence>
<keyword evidence="3" id="KW-1185">Reference proteome</keyword>
<dbReference type="InterPro" id="IPR036047">
    <property type="entry name" value="F-box-like_dom_sf"/>
</dbReference>
<dbReference type="Gene3D" id="1.20.1280.50">
    <property type="match status" value="1"/>
</dbReference>
<dbReference type="Proteomes" id="UP000261520">
    <property type="component" value="Unplaced"/>
</dbReference>
<dbReference type="Ensembl" id="ENSPMGT00000029414.1">
    <property type="protein sequence ID" value="ENSPMGP00000027612.1"/>
    <property type="gene ID" value="ENSPMGG00000022281.1"/>
</dbReference>
<dbReference type="AlphaFoldDB" id="A0A3B4BCW1"/>
<protein>
    <recommendedName>
        <fullName evidence="1">F-box domain-containing protein</fullName>
    </recommendedName>
</protein>
<evidence type="ECO:0000259" key="1">
    <source>
        <dbReference type="Pfam" id="PF12937"/>
    </source>
</evidence>